<evidence type="ECO:0000313" key="2">
    <source>
        <dbReference type="EMBL" id="TLV01281.1"/>
    </source>
</evidence>
<evidence type="ECO:0008006" key="4">
    <source>
        <dbReference type="Google" id="ProtNLM"/>
    </source>
</evidence>
<organism evidence="2 3">
    <name type="scientific">Dyadobacter luticola</name>
    <dbReference type="NCBI Taxonomy" id="1979387"/>
    <lineage>
        <taxon>Bacteria</taxon>
        <taxon>Pseudomonadati</taxon>
        <taxon>Bacteroidota</taxon>
        <taxon>Cytophagia</taxon>
        <taxon>Cytophagales</taxon>
        <taxon>Spirosomataceae</taxon>
        <taxon>Dyadobacter</taxon>
    </lineage>
</organism>
<comment type="caution">
    <text evidence="2">The sequence shown here is derived from an EMBL/GenBank/DDBJ whole genome shotgun (WGS) entry which is preliminary data.</text>
</comment>
<dbReference type="OrthoDB" id="952674at2"/>
<dbReference type="AlphaFoldDB" id="A0A5R9KYN4"/>
<keyword evidence="1" id="KW-0812">Transmembrane</keyword>
<dbReference type="Gene3D" id="2.160.20.120">
    <property type="match status" value="1"/>
</dbReference>
<evidence type="ECO:0000313" key="3">
    <source>
        <dbReference type="Proteomes" id="UP000306402"/>
    </source>
</evidence>
<gene>
    <name evidence="2" type="ORF">FEN17_17730</name>
</gene>
<keyword evidence="1" id="KW-0472">Membrane</keyword>
<dbReference type="Proteomes" id="UP000306402">
    <property type="component" value="Unassembled WGS sequence"/>
</dbReference>
<accession>A0A5R9KYN4</accession>
<evidence type="ECO:0000256" key="1">
    <source>
        <dbReference type="SAM" id="Phobius"/>
    </source>
</evidence>
<reference evidence="2 3" key="1">
    <citation type="submission" date="2019-05" db="EMBL/GenBank/DDBJ databases">
        <authorList>
            <person name="Qu J.-H."/>
        </authorList>
    </citation>
    <scope>NUCLEOTIDE SEQUENCE [LARGE SCALE GENOMIC DNA]</scope>
    <source>
        <strain evidence="2 3">T17</strain>
    </source>
</reference>
<sequence>MKLSNLILTGLYSVVLLVTVGSNLILKAEYDKLDKTDALVSYRKEVLPPFHYVKLGGNTFGVTQIQPGKSHELRVIADPKLMRWKVIGDTLKITYQRDWAVNDRRKEWELGATPTFYVIAPEILGISNDDAIIKVNGWKSKAMKITQHDGAVQFSDNHIENLHLDFTSDVVGKMDPNNTFEKADFKVGPKSSLHVEKNIFGSYEMNVDSSAHVSLPGTMLKSPGL</sequence>
<proteinExistence type="predicted"/>
<dbReference type="RefSeq" id="WP_138366652.1">
    <property type="nucleotide sequence ID" value="NZ_VCEJ01000004.1"/>
</dbReference>
<dbReference type="EMBL" id="VCEJ01000004">
    <property type="protein sequence ID" value="TLV01281.1"/>
    <property type="molecule type" value="Genomic_DNA"/>
</dbReference>
<feature type="transmembrane region" description="Helical" evidence="1">
    <location>
        <begin position="6"/>
        <end position="26"/>
    </location>
</feature>
<protein>
    <recommendedName>
        <fullName evidence="4">DUF2807 domain-containing protein</fullName>
    </recommendedName>
</protein>
<keyword evidence="3" id="KW-1185">Reference proteome</keyword>
<keyword evidence="1" id="KW-1133">Transmembrane helix</keyword>
<name>A0A5R9KYN4_9BACT</name>